<evidence type="ECO:0000256" key="2">
    <source>
        <dbReference type="ARBA" id="ARBA00022679"/>
    </source>
</evidence>
<comment type="similarity">
    <text evidence="1">Belongs to the CoA-transferase III family.</text>
</comment>
<accession>A0A2S2C132</accession>
<proteinExistence type="inferred from homology"/>
<dbReference type="InterPro" id="IPR023606">
    <property type="entry name" value="CoA-Trfase_III_dom_1_sf"/>
</dbReference>
<dbReference type="Pfam" id="PF02515">
    <property type="entry name" value="CoA_transf_3"/>
    <property type="match status" value="2"/>
</dbReference>
<dbReference type="GO" id="GO:0016740">
    <property type="term" value="F:transferase activity"/>
    <property type="evidence" value="ECO:0007669"/>
    <property type="project" value="UniProtKB-KW"/>
</dbReference>
<sequence>MMALPLQGVRVLELTDGFGDTAGRFLADLGAEVVRVELPGGSASRTAQPIRDGVSIPFALRNSNKRGIVLDLDTDDDRERLRLLAQRSDILLESFPPGFLATRGVGAADLCRVNPALVAVSISGFGQSGPYRDWAATEQVLYALSGVLSRSGEPGEAPLLPPNGLIDESVGVHTAWSALLAYYDRLHTGHGQFVDISAFEVIAHGFDPGFGVQGSAAAGRSEDFPRGRPDAANFYPVYRCGDGQVRICLLAKRQWQAMYEWLGRPEEFADPKYDTIPARFAASERLNPLIEQLFSTYTRDDLVAEGAARGIPIGGLNTVAEVLTTEHFAASGTFVDAEIAFGLTARVPSGYAKINGERAGLRFRAPQLGEHNDLVLRSAGVDACVSIPAPQREPGARPFEGLRVLDMGVVVFGAELGRQFADNGADVIKIENSQFPDGLRQSKRGAALAASVAWGHRNRRSLGINLRSPEGIRIFKRLAEEADIVLANFKPGTLASMGLSYDELAAINPRIIVSESSAFGSVGPWNKRLGYGPLVRAACGVSALWRYSDASDGLCDGSTVYPDHIAGQVTATTILATLIHRLQTGRGAAIEVAQADTAIVQLGNQLVAEHLAPGSINAPGNSDPYSAPSGVYPCAGDDEWCVVTVRDDADWVALCGVLRRPDLVDDPRFATPEFRIAHRAEADEVLAQWLLLHTPTEAMETLQAVGIPTGAMIRLPDLLTDPHLTARGAYTELEHELLPAPLPTAKQVAHFAALPDWPLRQAPLAGAQTRAICEEVLGLSTVEIDSLVHDGVLQPPADDPALSPVSSTV</sequence>
<dbReference type="RefSeq" id="WP_109333599.1">
    <property type="nucleotide sequence ID" value="NZ_CP021354.1"/>
</dbReference>
<dbReference type="Gene3D" id="3.30.1540.10">
    <property type="entry name" value="formyl-coa transferase, domain 3"/>
    <property type="match status" value="2"/>
</dbReference>
<dbReference type="InterPro" id="IPR003673">
    <property type="entry name" value="CoA-Trfase_fam_III"/>
</dbReference>
<dbReference type="Gene3D" id="3.40.50.10540">
    <property type="entry name" value="Crotonobetainyl-coa:carnitine coa-transferase, domain 1"/>
    <property type="match status" value="2"/>
</dbReference>
<evidence type="ECO:0000256" key="1">
    <source>
        <dbReference type="ARBA" id="ARBA00008383"/>
    </source>
</evidence>
<organism evidence="3 4">
    <name type="scientific">Rhodococcus oxybenzonivorans</name>
    <dbReference type="NCBI Taxonomy" id="1990687"/>
    <lineage>
        <taxon>Bacteria</taxon>
        <taxon>Bacillati</taxon>
        <taxon>Actinomycetota</taxon>
        <taxon>Actinomycetes</taxon>
        <taxon>Mycobacteriales</taxon>
        <taxon>Nocardiaceae</taxon>
        <taxon>Rhodococcus</taxon>
    </lineage>
</organism>
<dbReference type="PANTHER" id="PTHR48228:SF6">
    <property type="entry name" value="L-CARNITINE COA-TRANSFERASE"/>
    <property type="match status" value="1"/>
</dbReference>
<keyword evidence="4" id="KW-1185">Reference proteome</keyword>
<reference evidence="3 4" key="1">
    <citation type="submission" date="2017-05" db="EMBL/GenBank/DDBJ databases">
        <title>Isolation of Rhodococcus sp. S2-17 biodegrading of BP-3.</title>
        <authorList>
            <person name="Lee Y."/>
            <person name="Kim K.H."/>
            <person name="Chun B.H."/>
            <person name="Jung H.S."/>
            <person name="Jeon C.O."/>
        </authorList>
    </citation>
    <scope>NUCLEOTIDE SEQUENCE [LARGE SCALE GENOMIC DNA]</scope>
    <source>
        <strain evidence="3 4">S2-17</strain>
    </source>
</reference>
<evidence type="ECO:0000313" key="3">
    <source>
        <dbReference type="EMBL" id="AWK74559.1"/>
    </source>
</evidence>
<protein>
    <submittedName>
        <fullName evidence="3">CoA transferase</fullName>
    </submittedName>
</protein>
<keyword evidence="2 3" id="KW-0808">Transferase</keyword>
<name>A0A2S2C132_9NOCA</name>
<dbReference type="InterPro" id="IPR044855">
    <property type="entry name" value="CoA-Trfase_III_dom3_sf"/>
</dbReference>
<dbReference type="PANTHER" id="PTHR48228">
    <property type="entry name" value="SUCCINYL-COA--D-CITRAMALATE COA-TRANSFERASE"/>
    <property type="match status" value="1"/>
</dbReference>
<dbReference type="Proteomes" id="UP000245711">
    <property type="component" value="Chromosome"/>
</dbReference>
<dbReference type="OrthoDB" id="9797653at2"/>
<dbReference type="KEGG" id="roz:CBI38_26415"/>
<evidence type="ECO:0000313" key="4">
    <source>
        <dbReference type="Proteomes" id="UP000245711"/>
    </source>
</evidence>
<gene>
    <name evidence="3" type="ORF">CBI38_26415</name>
</gene>
<dbReference type="InterPro" id="IPR050509">
    <property type="entry name" value="CoA-transferase_III"/>
</dbReference>
<dbReference type="AlphaFoldDB" id="A0A2S2C132"/>
<dbReference type="EMBL" id="CP021354">
    <property type="protein sequence ID" value="AWK74559.1"/>
    <property type="molecule type" value="Genomic_DNA"/>
</dbReference>
<dbReference type="SUPFAM" id="SSF89796">
    <property type="entry name" value="CoA-transferase family III (CaiB/BaiF)"/>
    <property type="match status" value="2"/>
</dbReference>